<dbReference type="RefSeq" id="WP_132611652.1">
    <property type="nucleotide sequence ID" value="NZ_SMKQ01000024.1"/>
</dbReference>
<gene>
    <name evidence="2" type="ORF">E1286_11815</name>
</gene>
<dbReference type="InterPro" id="IPR000772">
    <property type="entry name" value="Ricin_B_lectin"/>
</dbReference>
<protein>
    <recommendedName>
        <fullName evidence="1">Ricin B lectin domain-containing protein</fullName>
    </recommendedName>
</protein>
<evidence type="ECO:0000313" key="2">
    <source>
        <dbReference type="EMBL" id="TDD50883.1"/>
    </source>
</evidence>
<accession>A0A4R4YZF2</accession>
<dbReference type="InterPro" id="IPR035992">
    <property type="entry name" value="Ricin_B-like_lectins"/>
</dbReference>
<organism evidence="2 3">
    <name type="scientific">Nonomuraea terrae</name>
    <dbReference type="NCBI Taxonomy" id="2530383"/>
    <lineage>
        <taxon>Bacteria</taxon>
        <taxon>Bacillati</taxon>
        <taxon>Actinomycetota</taxon>
        <taxon>Actinomycetes</taxon>
        <taxon>Streptosporangiales</taxon>
        <taxon>Streptosporangiaceae</taxon>
        <taxon>Nonomuraea</taxon>
    </lineage>
</organism>
<dbReference type="Pfam" id="PF00652">
    <property type="entry name" value="Ricin_B_lectin"/>
    <property type="match status" value="1"/>
</dbReference>
<dbReference type="EMBL" id="SMKQ01000024">
    <property type="protein sequence ID" value="TDD50883.1"/>
    <property type="molecule type" value="Genomic_DNA"/>
</dbReference>
<reference evidence="2 3" key="1">
    <citation type="submission" date="2019-03" db="EMBL/GenBank/DDBJ databases">
        <title>Draft genome sequences of novel Actinobacteria.</title>
        <authorList>
            <person name="Sahin N."/>
            <person name="Ay H."/>
            <person name="Saygin H."/>
        </authorList>
    </citation>
    <scope>NUCLEOTIDE SEQUENCE [LARGE SCALE GENOMIC DNA]</scope>
    <source>
        <strain evidence="2 3">CH32</strain>
    </source>
</reference>
<dbReference type="PROSITE" id="PS50231">
    <property type="entry name" value="RICIN_B_LECTIN"/>
    <property type="match status" value="1"/>
</dbReference>
<evidence type="ECO:0000259" key="1">
    <source>
        <dbReference type="Pfam" id="PF00652"/>
    </source>
</evidence>
<dbReference type="Proteomes" id="UP000295302">
    <property type="component" value="Unassembled WGS sequence"/>
</dbReference>
<sequence length="65" mass="6892">MVGASIQRATCNGGSARRFVLNNAHDLVNQAADKCGDVKDKATGDGARLQLWSCGGTSNQKWRKG</sequence>
<proteinExistence type="predicted"/>
<dbReference type="SUPFAM" id="SSF50370">
    <property type="entry name" value="Ricin B-like lectins"/>
    <property type="match status" value="1"/>
</dbReference>
<dbReference type="AlphaFoldDB" id="A0A4R4YZF2"/>
<comment type="caution">
    <text evidence="2">The sequence shown here is derived from an EMBL/GenBank/DDBJ whole genome shotgun (WGS) entry which is preliminary data.</text>
</comment>
<feature type="domain" description="Ricin B lectin" evidence="1">
    <location>
        <begin position="3"/>
        <end position="62"/>
    </location>
</feature>
<dbReference type="OrthoDB" id="4241492at2"/>
<evidence type="ECO:0000313" key="3">
    <source>
        <dbReference type="Proteomes" id="UP000295302"/>
    </source>
</evidence>
<keyword evidence="3" id="KW-1185">Reference proteome</keyword>
<dbReference type="Gene3D" id="2.80.10.50">
    <property type="match status" value="1"/>
</dbReference>
<name>A0A4R4YZF2_9ACTN</name>